<dbReference type="STRING" id="121821.GCA_001870675_00578"/>
<evidence type="ECO:0000313" key="4">
    <source>
        <dbReference type="EMBL" id="PZX42182.1"/>
    </source>
</evidence>
<evidence type="ECO:0000256" key="2">
    <source>
        <dbReference type="SAM" id="MobiDB-lite"/>
    </source>
</evidence>
<dbReference type="EMBL" id="QKZQ01000009">
    <property type="protein sequence ID" value="PZX42182.1"/>
    <property type="molecule type" value="Genomic_DNA"/>
</dbReference>
<reference evidence="4 5" key="1">
    <citation type="submission" date="2018-06" db="EMBL/GenBank/DDBJ databases">
        <title>Genomic Encyclopedia of Archaeal and Bacterial Type Strains, Phase II (KMG-II): from individual species to whole genera.</title>
        <authorList>
            <person name="Goeker M."/>
        </authorList>
    </citation>
    <scope>NUCLEOTIDE SEQUENCE [LARGE SCALE GENOMIC DNA]</scope>
    <source>
        <strain evidence="4 5">DSM 13087</strain>
    </source>
</reference>
<gene>
    <name evidence="4" type="ORF">LY56_02172</name>
</gene>
<dbReference type="InterPro" id="IPR046367">
    <property type="entry name" value="GapR-like_DNA-bd"/>
</dbReference>
<name>A0A2W7RVK5_9RHOB</name>
<dbReference type="NCBIfam" id="NF010247">
    <property type="entry name" value="PRK13694.1"/>
    <property type="match status" value="1"/>
</dbReference>
<protein>
    <submittedName>
        <fullName evidence="4">Uncharacterized protein (UPF0335 family)</fullName>
    </submittedName>
</protein>
<feature type="coiled-coil region" evidence="1">
    <location>
        <begin position="40"/>
        <end position="74"/>
    </location>
</feature>
<evidence type="ECO:0000256" key="1">
    <source>
        <dbReference type="SAM" id="Coils"/>
    </source>
</evidence>
<evidence type="ECO:0000259" key="3">
    <source>
        <dbReference type="Pfam" id="PF10073"/>
    </source>
</evidence>
<dbReference type="GO" id="GO:0003677">
    <property type="term" value="F:DNA binding"/>
    <property type="evidence" value="ECO:0007669"/>
    <property type="project" value="InterPro"/>
</dbReference>
<keyword evidence="1" id="KW-0175">Coiled coil</keyword>
<organism evidence="4 5">
    <name type="scientific">Roseinatronobacter thiooxidans</name>
    <dbReference type="NCBI Taxonomy" id="121821"/>
    <lineage>
        <taxon>Bacteria</taxon>
        <taxon>Pseudomonadati</taxon>
        <taxon>Pseudomonadota</taxon>
        <taxon>Alphaproteobacteria</taxon>
        <taxon>Rhodobacterales</taxon>
        <taxon>Paracoccaceae</taxon>
        <taxon>Roseinatronobacter</taxon>
    </lineage>
</organism>
<comment type="caution">
    <text evidence="4">The sequence shown here is derived from an EMBL/GenBank/DDBJ whole genome shotgun (WGS) entry which is preliminary data.</text>
</comment>
<proteinExistence type="predicted"/>
<sequence length="116" mass="13037">MRTNPPSEGLHAPKGLGKSNATVMESSRGEKMSDITNDAYNVTAEELRQFIERFEHLEAEKKDIADQQKEVMAEAKGRGYDTKVLRKIIALRKRTPDDIAEEEAVLDLYKAALGME</sequence>
<feature type="domain" description="GapR-like DNA-binding" evidence="3">
    <location>
        <begin position="43"/>
        <end position="114"/>
    </location>
</feature>
<dbReference type="AlphaFoldDB" id="A0A2W7RVK5"/>
<keyword evidence="5" id="KW-1185">Reference proteome</keyword>
<evidence type="ECO:0000313" key="5">
    <source>
        <dbReference type="Proteomes" id="UP000249364"/>
    </source>
</evidence>
<dbReference type="Pfam" id="PF10073">
    <property type="entry name" value="GapR_DNA-bd"/>
    <property type="match status" value="1"/>
</dbReference>
<feature type="region of interest" description="Disordered" evidence="2">
    <location>
        <begin position="1"/>
        <end position="32"/>
    </location>
</feature>
<accession>A0A2W7RVK5</accession>
<dbReference type="Proteomes" id="UP000249364">
    <property type="component" value="Unassembled WGS sequence"/>
</dbReference>